<dbReference type="InterPro" id="IPR043502">
    <property type="entry name" value="DNA/RNA_pol_sf"/>
</dbReference>
<feature type="domain" description="Reverse transcriptase" evidence="7">
    <location>
        <begin position="40"/>
        <end position="141"/>
    </location>
</feature>
<evidence type="ECO:0000313" key="10">
    <source>
        <dbReference type="Proteomes" id="UP000031668"/>
    </source>
</evidence>
<feature type="domain" description="Reverse transcriptase RNase H-like" evidence="8">
    <location>
        <begin position="180"/>
        <end position="237"/>
    </location>
</feature>
<proteinExistence type="predicted"/>
<accession>A0A0C2JM93</accession>
<evidence type="ECO:0000256" key="2">
    <source>
        <dbReference type="ARBA" id="ARBA00022695"/>
    </source>
</evidence>
<gene>
    <name evidence="9" type="ORF">RF11_05567</name>
</gene>
<evidence type="ECO:0000259" key="7">
    <source>
        <dbReference type="Pfam" id="PF00078"/>
    </source>
</evidence>
<evidence type="ECO:0000259" key="8">
    <source>
        <dbReference type="Pfam" id="PF17917"/>
    </source>
</evidence>
<dbReference type="InterPro" id="IPR043128">
    <property type="entry name" value="Rev_trsase/Diguanyl_cyclase"/>
</dbReference>
<dbReference type="Gene3D" id="3.30.70.270">
    <property type="match status" value="1"/>
</dbReference>
<dbReference type="EMBL" id="JWZT01002050">
    <property type="protein sequence ID" value="KII70498.1"/>
    <property type="molecule type" value="Genomic_DNA"/>
</dbReference>
<dbReference type="GO" id="GO:0004519">
    <property type="term" value="F:endonuclease activity"/>
    <property type="evidence" value="ECO:0007669"/>
    <property type="project" value="UniProtKB-KW"/>
</dbReference>
<keyword evidence="1" id="KW-0808">Transferase</keyword>
<dbReference type="PANTHER" id="PTHR37984">
    <property type="entry name" value="PROTEIN CBG26694"/>
    <property type="match status" value="1"/>
</dbReference>
<evidence type="ECO:0000256" key="1">
    <source>
        <dbReference type="ARBA" id="ARBA00022679"/>
    </source>
</evidence>
<keyword evidence="6" id="KW-0695">RNA-directed DNA polymerase</keyword>
<dbReference type="InterPro" id="IPR050951">
    <property type="entry name" value="Retrovirus_Pol_polyprotein"/>
</dbReference>
<dbReference type="InterPro" id="IPR041373">
    <property type="entry name" value="RT_RNaseH"/>
</dbReference>
<dbReference type="Proteomes" id="UP000031668">
    <property type="component" value="Unassembled WGS sequence"/>
</dbReference>
<sequence>MHFTQMSNKSLIDSGRAIPIVVVPKANRAFRIDADFRMGLNSQLESKFLQVINTPFGLFQYQRLPFAVSSASAIFQRFIESLLTGIPNCATFLDHIIISRSSLSSHLETVEVLNILMSNGLVPRSKKCEWFKGKITYLGQILSKSGVSPDPDKSGLADSTLLEKSDTYLPVLLSTDASLQGSMRYNQLEKEGLVVVFGLKKFNQYLYGWKFEIITETHLPVLAAQRIQRWNMLLMMYKYTLVFRPTIKHYNVYALSRLPKGLDHDFDEQYSDYINMIDMLDQHMNFQTIQKATICDIEIRKKIDSDIEQMVKSCNPCSEEASILMASEFRRANPCLFLFSISVCRDNERYQYKQHSSSIEAHIRDQRLPRNISVRQWSTIHTSELNISAFKQTFVTYSLLPIVQSPTR</sequence>
<dbReference type="SUPFAM" id="SSF56672">
    <property type="entry name" value="DNA/RNA polymerases"/>
    <property type="match status" value="1"/>
</dbReference>
<dbReference type="Pfam" id="PF17917">
    <property type="entry name" value="RT_RNaseH"/>
    <property type="match status" value="1"/>
</dbReference>
<dbReference type="Pfam" id="PF00078">
    <property type="entry name" value="RVT_1"/>
    <property type="match status" value="1"/>
</dbReference>
<evidence type="ECO:0000256" key="3">
    <source>
        <dbReference type="ARBA" id="ARBA00022722"/>
    </source>
</evidence>
<dbReference type="AlphaFoldDB" id="A0A0C2JM93"/>
<protein>
    <submittedName>
        <fullName evidence="9">Uncharacterized protein</fullName>
    </submittedName>
</protein>
<dbReference type="Gene3D" id="3.10.10.10">
    <property type="entry name" value="HIV Type 1 Reverse Transcriptase, subunit A, domain 1"/>
    <property type="match status" value="1"/>
</dbReference>
<evidence type="ECO:0000256" key="4">
    <source>
        <dbReference type="ARBA" id="ARBA00022759"/>
    </source>
</evidence>
<evidence type="ECO:0000256" key="5">
    <source>
        <dbReference type="ARBA" id="ARBA00022801"/>
    </source>
</evidence>
<reference evidence="9 10" key="1">
    <citation type="journal article" date="2014" name="Genome Biol. Evol.">
        <title>The genome of the myxosporean Thelohanellus kitauei shows adaptations to nutrient acquisition within its fish host.</title>
        <authorList>
            <person name="Yang Y."/>
            <person name="Xiong J."/>
            <person name="Zhou Z."/>
            <person name="Huo F."/>
            <person name="Miao W."/>
            <person name="Ran C."/>
            <person name="Liu Y."/>
            <person name="Zhang J."/>
            <person name="Feng J."/>
            <person name="Wang M."/>
            <person name="Wang M."/>
            <person name="Wang L."/>
            <person name="Yao B."/>
        </authorList>
    </citation>
    <scope>NUCLEOTIDE SEQUENCE [LARGE SCALE GENOMIC DNA]</scope>
    <source>
        <strain evidence="9">Wuqing</strain>
    </source>
</reference>
<dbReference type="GO" id="GO:0016787">
    <property type="term" value="F:hydrolase activity"/>
    <property type="evidence" value="ECO:0007669"/>
    <property type="project" value="UniProtKB-KW"/>
</dbReference>
<keyword evidence="3" id="KW-0540">Nuclease</keyword>
<keyword evidence="4" id="KW-0255">Endonuclease</keyword>
<keyword evidence="2" id="KW-0548">Nucleotidyltransferase</keyword>
<keyword evidence="10" id="KW-1185">Reference proteome</keyword>
<keyword evidence="5" id="KW-0378">Hydrolase</keyword>
<organism evidence="9 10">
    <name type="scientific">Thelohanellus kitauei</name>
    <name type="common">Myxosporean</name>
    <dbReference type="NCBI Taxonomy" id="669202"/>
    <lineage>
        <taxon>Eukaryota</taxon>
        <taxon>Metazoa</taxon>
        <taxon>Cnidaria</taxon>
        <taxon>Myxozoa</taxon>
        <taxon>Myxosporea</taxon>
        <taxon>Bivalvulida</taxon>
        <taxon>Platysporina</taxon>
        <taxon>Myxobolidae</taxon>
        <taxon>Thelohanellus</taxon>
    </lineage>
</organism>
<evidence type="ECO:0000256" key="6">
    <source>
        <dbReference type="ARBA" id="ARBA00022918"/>
    </source>
</evidence>
<dbReference type="InterPro" id="IPR000477">
    <property type="entry name" value="RT_dom"/>
</dbReference>
<dbReference type="PANTHER" id="PTHR37984:SF5">
    <property type="entry name" value="PROTEIN NYNRIN-LIKE"/>
    <property type="match status" value="1"/>
</dbReference>
<name>A0A0C2JM93_THEKT</name>
<dbReference type="GO" id="GO:0003964">
    <property type="term" value="F:RNA-directed DNA polymerase activity"/>
    <property type="evidence" value="ECO:0007669"/>
    <property type="project" value="UniProtKB-KW"/>
</dbReference>
<comment type="caution">
    <text evidence="9">The sequence shown here is derived from an EMBL/GenBank/DDBJ whole genome shotgun (WGS) entry which is preliminary data.</text>
</comment>
<evidence type="ECO:0000313" key="9">
    <source>
        <dbReference type="EMBL" id="KII70498.1"/>
    </source>
</evidence>